<evidence type="ECO:0000259" key="1">
    <source>
        <dbReference type="PROSITE" id="PS51729"/>
    </source>
</evidence>
<protein>
    <recommendedName>
        <fullName evidence="1">N-acetyltransferase domain-containing protein</fullName>
    </recommendedName>
</protein>
<dbReference type="PANTHER" id="PTHR31435">
    <property type="entry name" value="PROTEIN NATD1"/>
    <property type="match status" value="1"/>
</dbReference>
<dbReference type="EMBL" id="JNSL01000177">
    <property type="protein sequence ID" value="KGA13670.1"/>
    <property type="molecule type" value="Genomic_DNA"/>
</dbReference>
<name>A0A094PPI5_9ZZZZ</name>
<dbReference type="PROSITE" id="PS51729">
    <property type="entry name" value="GNAT_YJDJ"/>
    <property type="match status" value="1"/>
</dbReference>
<sequence>MEPKVIHNQEAHRYELWLEDKRIGLADYSLIPGERHFVHTEVDLDQQNKGYAADLMREALADVRTHSKDKVVPVCSYVVMYMKRHPETHDLLKGSIEEAVAACRWPGARA</sequence>
<comment type="caution">
    <text evidence="2">The sequence shown here is derived from an EMBL/GenBank/DDBJ whole genome shotgun (WGS) entry which is preliminary data.</text>
</comment>
<dbReference type="AlphaFoldDB" id="A0A094PPI5"/>
<dbReference type="Gene3D" id="3.40.630.30">
    <property type="match status" value="1"/>
</dbReference>
<reference evidence="2" key="1">
    <citation type="submission" date="2014-06" db="EMBL/GenBank/DDBJ databases">
        <title>Key roles for freshwater Actinobacteria revealed by deep metagenomic sequencing.</title>
        <authorList>
            <person name="Ghai R."/>
            <person name="Mizuno C.M."/>
            <person name="Picazo A."/>
            <person name="Camacho A."/>
            <person name="Rodriguez-Valera F."/>
        </authorList>
    </citation>
    <scope>NUCLEOTIDE SEQUENCE</scope>
</reference>
<proteinExistence type="predicted"/>
<dbReference type="InterPro" id="IPR045057">
    <property type="entry name" value="Gcn5-rel_NAT"/>
</dbReference>
<dbReference type="Pfam" id="PF14542">
    <property type="entry name" value="Acetyltransf_CG"/>
    <property type="match status" value="1"/>
</dbReference>
<organism evidence="2">
    <name type="scientific">freshwater metagenome</name>
    <dbReference type="NCBI Taxonomy" id="449393"/>
    <lineage>
        <taxon>unclassified sequences</taxon>
        <taxon>metagenomes</taxon>
        <taxon>ecological metagenomes</taxon>
    </lineage>
</organism>
<evidence type="ECO:0000313" key="2">
    <source>
        <dbReference type="EMBL" id="KGA13670.1"/>
    </source>
</evidence>
<dbReference type="PANTHER" id="PTHR31435:SF10">
    <property type="entry name" value="BSR4717 PROTEIN"/>
    <property type="match status" value="1"/>
</dbReference>
<gene>
    <name evidence="2" type="ORF">GM51_19130</name>
</gene>
<dbReference type="SUPFAM" id="SSF55729">
    <property type="entry name" value="Acyl-CoA N-acyltransferases (Nat)"/>
    <property type="match status" value="1"/>
</dbReference>
<accession>A0A094PPI5</accession>
<dbReference type="InterPro" id="IPR016181">
    <property type="entry name" value="Acyl_CoA_acyltransferase"/>
</dbReference>
<feature type="domain" description="N-acetyltransferase" evidence="1">
    <location>
        <begin position="6"/>
        <end position="93"/>
    </location>
</feature>
<dbReference type="InterPro" id="IPR031165">
    <property type="entry name" value="GNAT_YJDJ"/>
</dbReference>